<evidence type="ECO:0000313" key="3">
    <source>
        <dbReference type="Proteomes" id="UP001324427"/>
    </source>
</evidence>
<keyword evidence="3" id="KW-1185">Reference proteome</keyword>
<feature type="compositionally biased region" description="Polar residues" evidence="1">
    <location>
        <begin position="458"/>
        <end position="471"/>
    </location>
</feature>
<sequence length="548" mass="59386">MEKNHTLEVDPVRLAQDIAELAARLRATILQTMSSLELLAYLASVPILGSYFEDLILALHDLSPLISMLEEASGNCLSAPFAPPRSAQLVANNIHTILAHLRLSLYGVWISTRSGEDGPRASSIRQLRALLNLPFVTPKVCTLVQRLGKAVTRVRDIITDSITHRLLREATSTFESLAGLAEQKQPNRHAPAASIDPSIFDAVVIRTVTSKLPEYYPARGKIDSGADCNITTSDLLARLGLLDHVEKVEDGPVFKTVGGDGFIPKAKIKLHWHACNALKVTVTEFYVSETEDEPFDLLLGLKSSVDNGLFMIDQRPQFLGALMRYQTKEQRSRLVATKKANRPNALAQLTAQLNGHVMTAGALTTAQRTSAGRDARTVDSLSGDGVEAHAASAAATSVQQEPNVRIGAQSSGDNEGRITEIDDDEVQTTPTKAFSPQTPCRGSQPNAKPIGDPHARDSSGSTMPSRSNGALSTALRIKPHEDATTDAPAPSLTGSIESFAQAAPSVEQTTTPQKVLSRQQDHHMTPIARPTNERLWTRIRRPMRLAAK</sequence>
<organism evidence="2 3">
    <name type="scientific">Oleoguttula mirabilis</name>
    <dbReference type="NCBI Taxonomy" id="1507867"/>
    <lineage>
        <taxon>Eukaryota</taxon>
        <taxon>Fungi</taxon>
        <taxon>Dikarya</taxon>
        <taxon>Ascomycota</taxon>
        <taxon>Pezizomycotina</taxon>
        <taxon>Dothideomycetes</taxon>
        <taxon>Dothideomycetidae</taxon>
        <taxon>Mycosphaerellales</taxon>
        <taxon>Teratosphaeriaceae</taxon>
        <taxon>Oleoguttula</taxon>
    </lineage>
</organism>
<feature type="region of interest" description="Disordered" evidence="1">
    <location>
        <begin position="365"/>
        <end position="522"/>
    </location>
</feature>
<dbReference type="EMBL" id="JAVFHQ010000002">
    <property type="protein sequence ID" value="KAK4550077.1"/>
    <property type="molecule type" value="Genomic_DNA"/>
</dbReference>
<feature type="compositionally biased region" description="Polar residues" evidence="1">
    <location>
        <begin position="506"/>
        <end position="518"/>
    </location>
</feature>
<accession>A0AAV9JWZ3</accession>
<protein>
    <submittedName>
        <fullName evidence="2">Uncharacterized protein</fullName>
    </submittedName>
</protein>
<name>A0AAV9JWZ3_9PEZI</name>
<feature type="compositionally biased region" description="Polar residues" evidence="1">
    <location>
        <begin position="396"/>
        <end position="413"/>
    </location>
</feature>
<comment type="caution">
    <text evidence="2">The sequence shown here is derived from an EMBL/GenBank/DDBJ whole genome shotgun (WGS) entry which is preliminary data.</text>
</comment>
<reference evidence="2 3" key="1">
    <citation type="submission" date="2021-11" db="EMBL/GenBank/DDBJ databases">
        <title>Black yeast isolated from Biological Soil Crust.</title>
        <authorList>
            <person name="Kurbessoian T."/>
        </authorList>
    </citation>
    <scope>NUCLEOTIDE SEQUENCE [LARGE SCALE GENOMIC DNA]</scope>
    <source>
        <strain evidence="2 3">CCFEE 5522</strain>
    </source>
</reference>
<proteinExistence type="predicted"/>
<feature type="compositionally biased region" description="Polar residues" evidence="1">
    <location>
        <begin position="427"/>
        <end position="446"/>
    </location>
</feature>
<dbReference type="Proteomes" id="UP001324427">
    <property type="component" value="Unassembled WGS sequence"/>
</dbReference>
<evidence type="ECO:0000313" key="2">
    <source>
        <dbReference type="EMBL" id="KAK4550077.1"/>
    </source>
</evidence>
<evidence type="ECO:0000256" key="1">
    <source>
        <dbReference type="SAM" id="MobiDB-lite"/>
    </source>
</evidence>
<gene>
    <name evidence="2" type="ORF">LTR36_003044</name>
</gene>
<dbReference type="AlphaFoldDB" id="A0AAV9JWZ3"/>